<proteinExistence type="predicted"/>
<comment type="caution">
    <text evidence="1">The sequence shown here is derived from an EMBL/GenBank/DDBJ whole genome shotgun (WGS) entry which is preliminary data.</text>
</comment>
<sequence>MAAAEEYHPGGDDFFSMIREQGLCKPQIDLFGALGTPRSISNCQQVEQHTFASGQMEGVDLDWPSPKMKPVLKKVVLLVLYRAWRRSLGEKKHLALLSTRSFLKAIV</sequence>
<dbReference type="EMBL" id="CAKXAJ010025589">
    <property type="protein sequence ID" value="CAH2241775.1"/>
    <property type="molecule type" value="Genomic_DNA"/>
</dbReference>
<evidence type="ECO:0000313" key="1">
    <source>
        <dbReference type="EMBL" id="CAH2241775.1"/>
    </source>
</evidence>
<reference evidence="1" key="1">
    <citation type="submission" date="2022-03" db="EMBL/GenBank/DDBJ databases">
        <authorList>
            <person name="Lindestad O."/>
        </authorList>
    </citation>
    <scope>NUCLEOTIDE SEQUENCE</scope>
</reference>
<protein>
    <submittedName>
        <fullName evidence="1">Jg16338 protein</fullName>
    </submittedName>
</protein>
<gene>
    <name evidence="1" type="primary">jg16338</name>
    <name evidence="1" type="ORF">PAEG_LOCUS18182</name>
</gene>
<accession>A0A8S4RTL6</accession>
<organism evidence="1 2">
    <name type="scientific">Pararge aegeria aegeria</name>
    <dbReference type="NCBI Taxonomy" id="348720"/>
    <lineage>
        <taxon>Eukaryota</taxon>
        <taxon>Metazoa</taxon>
        <taxon>Ecdysozoa</taxon>
        <taxon>Arthropoda</taxon>
        <taxon>Hexapoda</taxon>
        <taxon>Insecta</taxon>
        <taxon>Pterygota</taxon>
        <taxon>Neoptera</taxon>
        <taxon>Endopterygota</taxon>
        <taxon>Lepidoptera</taxon>
        <taxon>Glossata</taxon>
        <taxon>Ditrysia</taxon>
        <taxon>Papilionoidea</taxon>
        <taxon>Nymphalidae</taxon>
        <taxon>Satyrinae</taxon>
        <taxon>Satyrini</taxon>
        <taxon>Parargina</taxon>
        <taxon>Pararge</taxon>
    </lineage>
</organism>
<evidence type="ECO:0000313" key="2">
    <source>
        <dbReference type="Proteomes" id="UP000838756"/>
    </source>
</evidence>
<keyword evidence="2" id="KW-1185">Reference proteome</keyword>
<dbReference type="AlphaFoldDB" id="A0A8S4RTL6"/>
<dbReference type="Proteomes" id="UP000838756">
    <property type="component" value="Unassembled WGS sequence"/>
</dbReference>
<name>A0A8S4RTL6_9NEOP</name>